<dbReference type="InterPro" id="IPR013343">
    <property type="entry name" value="CRISPR-assoc_prot_Cas4"/>
</dbReference>
<dbReference type="CDD" id="cd09634">
    <property type="entry name" value="Cas1_I-II-III"/>
    <property type="match status" value="1"/>
</dbReference>
<dbReference type="Proteomes" id="UP001072034">
    <property type="component" value="Unassembled WGS sequence"/>
</dbReference>
<keyword evidence="7" id="KW-0408">Iron</keyword>
<keyword evidence="6 14" id="KW-0460">Magnesium</keyword>
<evidence type="ECO:0000256" key="6">
    <source>
        <dbReference type="ARBA" id="ARBA00022842"/>
    </source>
</evidence>
<dbReference type="Gene3D" id="3.100.10.20">
    <property type="entry name" value="CRISPR-associated endonuclease Cas1, N-terminal domain"/>
    <property type="match status" value="1"/>
</dbReference>
<comment type="caution">
    <text evidence="17">The sequence shown here is derived from an EMBL/GenBank/DDBJ whole genome shotgun (WGS) entry which is preliminary data.</text>
</comment>
<comment type="function">
    <text evidence="14">CRISPR (clustered regularly interspaced short palindromic repeat), is an adaptive immune system that provides protection against mobile genetic elements (viruses, transposable elements and conjugative plasmids). CRISPR clusters contain spacers, sequences complementary to antecedent mobile elements, and target invading nucleic acids. CRISPR clusters are transcribed and processed into CRISPR RNA (crRNA). Acts as a dsDNA endonuclease. Involved in the integration of spacer DNA into the CRISPR cassette.</text>
</comment>
<comment type="catalytic activity">
    <reaction evidence="12">
        <text>exonucleolytic cleavage in the 5'- to 3'-direction to yield nucleoside 3'-phosphates.</text>
        <dbReference type="EC" id="3.1.12.1"/>
    </reaction>
</comment>
<feature type="region of interest" description="Disordered" evidence="15">
    <location>
        <begin position="38"/>
        <end position="63"/>
    </location>
</feature>
<dbReference type="InterPro" id="IPR002729">
    <property type="entry name" value="CRISPR-assoc_Cas1"/>
</dbReference>
<organism evidence="17 18">
    <name type="scientific">Actinomyces israelii</name>
    <dbReference type="NCBI Taxonomy" id="1659"/>
    <lineage>
        <taxon>Bacteria</taxon>
        <taxon>Bacillati</taxon>
        <taxon>Actinomycetota</taxon>
        <taxon>Actinomycetes</taxon>
        <taxon>Actinomycetales</taxon>
        <taxon>Actinomycetaceae</taxon>
        <taxon>Actinomyces</taxon>
    </lineage>
</organism>
<keyword evidence="10 14" id="KW-0238">DNA-binding</keyword>
<dbReference type="PANTHER" id="PTHR34353:SF2">
    <property type="entry name" value="CRISPR-ASSOCIATED ENDONUCLEASE CAS1 1"/>
    <property type="match status" value="1"/>
</dbReference>
<evidence type="ECO:0000256" key="12">
    <source>
        <dbReference type="ARBA" id="ARBA00033996"/>
    </source>
</evidence>
<dbReference type="NCBIfam" id="TIGR00287">
    <property type="entry name" value="cas1"/>
    <property type="match status" value="1"/>
</dbReference>
<reference evidence="17" key="1">
    <citation type="submission" date="2022-10" db="EMBL/GenBank/DDBJ databases">
        <title>Genome sequence of Actinomyces israelii ATCC 10048.</title>
        <authorList>
            <person name="Watt R.M."/>
            <person name="Tong W.M."/>
        </authorList>
    </citation>
    <scope>NUCLEOTIDE SEQUENCE</scope>
    <source>
        <strain evidence="17">ATCC 10048</strain>
    </source>
</reference>
<dbReference type="InterPro" id="IPR022765">
    <property type="entry name" value="Dna2/Cas4_DUF83"/>
</dbReference>
<evidence type="ECO:0000256" key="14">
    <source>
        <dbReference type="HAMAP-Rule" id="MF_01470"/>
    </source>
</evidence>
<evidence type="ECO:0000256" key="11">
    <source>
        <dbReference type="ARBA" id="ARBA00023211"/>
    </source>
</evidence>
<dbReference type="InterPro" id="IPR011604">
    <property type="entry name" value="PDDEXK-like_dom_sf"/>
</dbReference>
<comment type="subunit">
    <text evidence="13 14">Homodimer, forms a heterotetramer with a Cas2 homodimer.</text>
</comment>
<feature type="binding site" evidence="14">
    <location>
        <position position="358"/>
    </location>
    <ligand>
        <name>Mn(2+)</name>
        <dbReference type="ChEBI" id="CHEBI:29035"/>
    </ligand>
</feature>
<name>A0ABT4ICB1_9ACTO</name>
<dbReference type="Gene3D" id="3.90.320.10">
    <property type="match status" value="1"/>
</dbReference>
<comment type="similarity">
    <text evidence="14">Belongs to the CRISPR-associated endonuclease Cas1 family.</text>
</comment>
<keyword evidence="8" id="KW-0411">Iron-sulfur</keyword>
<evidence type="ECO:0000256" key="2">
    <source>
        <dbReference type="ARBA" id="ARBA00022723"/>
    </source>
</evidence>
<sequence length="537" mass="59607">MGTRLQDDPIPISLVLHSIFCERRAWIESVGEHTDTMQMQAGTKAHRRSDSTEASRPGRGEHRAVDIRSEALGLSGRCDVLEGFPGGTLTIVEYKATPVRRRPEVTDANRIQLALQRLCLEEMGERVGGTEIYFTGHRRRVEVELTDADRQRAMEALDRTRKIVCASTAPSALVDDPRCRWCSHASVCLPDERTEETARPRILAPQPDAQVVHLSTPGARASLKAGRIEVRKGEERLLSIPLERVLSLVVHGNVDVSSALLRELCWRDRRVIWCSWSGRVIGWSTGTDAPNGLQRVRQHVASAEGRLDIAQAMIAAKIANQATLLRRNGDRADLVADLRRLQKRAENTPSLDDLLGIEGEAARAYFAGLPTMLEGAAAAFAVKRWSGRHRRPAPDPINSALDYTYALLLGDCIRATAACGLDPHAGFIHSSSRNKPALALDLMEEFRAPVADSVVVRAFRNGELSEEDFCGVFGTCRLSDRGRKQLIAGFERRVETTFRHPLFGYDVTWRRAIEVQARLVLGVIDGTQPTYRGVRVR</sequence>
<keyword evidence="2 14" id="KW-0479">Metal-binding</keyword>
<evidence type="ECO:0000256" key="9">
    <source>
        <dbReference type="ARBA" id="ARBA00023118"/>
    </source>
</evidence>
<keyword evidence="9 14" id="KW-0051">Antiviral defense</keyword>
<evidence type="ECO:0000256" key="1">
    <source>
        <dbReference type="ARBA" id="ARBA00022722"/>
    </source>
</evidence>
<gene>
    <name evidence="14 17" type="primary">cas1</name>
    <name evidence="17" type="ORF">OHJ16_11955</name>
</gene>
<dbReference type="PANTHER" id="PTHR34353">
    <property type="entry name" value="CRISPR-ASSOCIATED ENDONUCLEASE CAS1 1"/>
    <property type="match status" value="1"/>
</dbReference>
<protein>
    <recommendedName>
        <fullName evidence="14">CRISPR-associated endonuclease Cas1</fullName>
        <ecNumber evidence="14">3.1.-.-</ecNumber>
    </recommendedName>
</protein>
<dbReference type="Pfam" id="PF01867">
    <property type="entry name" value="Cas_Cas1"/>
    <property type="match status" value="1"/>
</dbReference>
<feature type="domain" description="DUF83" evidence="16">
    <location>
        <begin position="13"/>
        <end position="189"/>
    </location>
</feature>
<feature type="binding site" evidence="14">
    <location>
        <position position="429"/>
    </location>
    <ligand>
        <name>Mn(2+)</name>
        <dbReference type="ChEBI" id="CHEBI:29035"/>
    </ligand>
</feature>
<evidence type="ECO:0000256" key="7">
    <source>
        <dbReference type="ARBA" id="ARBA00023004"/>
    </source>
</evidence>
<dbReference type="RefSeq" id="WP_268918110.1">
    <property type="nucleotide sequence ID" value="NZ_JAPTMY010000029.1"/>
</dbReference>
<keyword evidence="5" id="KW-0269">Exonuclease</keyword>
<evidence type="ECO:0000313" key="18">
    <source>
        <dbReference type="Proteomes" id="UP001072034"/>
    </source>
</evidence>
<evidence type="ECO:0000256" key="8">
    <source>
        <dbReference type="ARBA" id="ARBA00023014"/>
    </source>
</evidence>
<dbReference type="EC" id="3.1.-.-" evidence="14"/>
<dbReference type="InterPro" id="IPR050646">
    <property type="entry name" value="Cas1"/>
</dbReference>
<evidence type="ECO:0000256" key="13">
    <source>
        <dbReference type="ARBA" id="ARBA00038592"/>
    </source>
</evidence>
<keyword evidence="4 14" id="KW-0378">Hydrolase</keyword>
<evidence type="ECO:0000256" key="3">
    <source>
        <dbReference type="ARBA" id="ARBA00022759"/>
    </source>
</evidence>
<evidence type="ECO:0000256" key="4">
    <source>
        <dbReference type="ARBA" id="ARBA00022801"/>
    </source>
</evidence>
<accession>A0ABT4ICB1</accession>
<evidence type="ECO:0000313" key="17">
    <source>
        <dbReference type="EMBL" id="MCZ0858753.1"/>
    </source>
</evidence>
<dbReference type="NCBIfam" id="TIGR00372">
    <property type="entry name" value="cas4"/>
    <property type="match status" value="1"/>
</dbReference>
<keyword evidence="11 14" id="KW-0464">Manganese</keyword>
<proteinExistence type="inferred from homology"/>
<dbReference type="InterPro" id="IPR042206">
    <property type="entry name" value="CRISPR-assoc_Cas1_C"/>
</dbReference>
<keyword evidence="18" id="KW-1185">Reference proteome</keyword>
<evidence type="ECO:0000256" key="10">
    <source>
        <dbReference type="ARBA" id="ARBA00023125"/>
    </source>
</evidence>
<dbReference type="GO" id="GO:0004519">
    <property type="term" value="F:endonuclease activity"/>
    <property type="evidence" value="ECO:0007669"/>
    <property type="project" value="UniProtKB-KW"/>
</dbReference>
<dbReference type="Pfam" id="PF01930">
    <property type="entry name" value="Cas_Cas4"/>
    <property type="match status" value="1"/>
</dbReference>
<evidence type="ECO:0000259" key="16">
    <source>
        <dbReference type="Pfam" id="PF01930"/>
    </source>
</evidence>
<keyword evidence="3 14" id="KW-0255">Endonuclease</keyword>
<dbReference type="Gene3D" id="1.20.120.920">
    <property type="entry name" value="CRISPR-associated endonuclease Cas1, C-terminal domain"/>
    <property type="match status" value="1"/>
</dbReference>
<keyword evidence="1 14" id="KW-0540">Nuclease</keyword>
<evidence type="ECO:0000256" key="5">
    <source>
        <dbReference type="ARBA" id="ARBA00022839"/>
    </source>
</evidence>
<dbReference type="EMBL" id="JAPTMY010000029">
    <property type="protein sequence ID" value="MCZ0858753.1"/>
    <property type="molecule type" value="Genomic_DNA"/>
</dbReference>
<feature type="compositionally biased region" description="Basic and acidic residues" evidence="15">
    <location>
        <begin position="48"/>
        <end position="63"/>
    </location>
</feature>
<dbReference type="InterPro" id="IPR042211">
    <property type="entry name" value="CRISPR-assoc_Cas1_N"/>
</dbReference>
<evidence type="ECO:0000256" key="15">
    <source>
        <dbReference type="SAM" id="MobiDB-lite"/>
    </source>
</evidence>
<feature type="binding site" evidence="14">
    <location>
        <position position="444"/>
    </location>
    <ligand>
        <name>Mn(2+)</name>
        <dbReference type="ChEBI" id="CHEBI:29035"/>
    </ligand>
</feature>
<comment type="cofactor">
    <cofactor evidence="14">
        <name>Mg(2+)</name>
        <dbReference type="ChEBI" id="CHEBI:18420"/>
    </cofactor>
    <cofactor evidence="14">
        <name>Mn(2+)</name>
        <dbReference type="ChEBI" id="CHEBI:29035"/>
    </cofactor>
</comment>
<dbReference type="HAMAP" id="MF_01470">
    <property type="entry name" value="Cas1"/>
    <property type="match status" value="1"/>
</dbReference>